<dbReference type="RefSeq" id="WP_139445274.1">
    <property type="nucleotide sequence ID" value="NZ_SMDR01000001.1"/>
</dbReference>
<dbReference type="InterPro" id="IPR001173">
    <property type="entry name" value="Glyco_trans_2-like"/>
</dbReference>
<dbReference type="Pfam" id="PF00535">
    <property type="entry name" value="Glycos_transf_2"/>
    <property type="match status" value="1"/>
</dbReference>
<proteinExistence type="predicted"/>
<dbReference type="AlphaFoldDB" id="A0A5C4RUY4"/>
<dbReference type="OrthoDB" id="9804335at2"/>
<dbReference type="SUPFAM" id="SSF53448">
    <property type="entry name" value="Nucleotide-diphospho-sugar transferases"/>
    <property type="match status" value="1"/>
</dbReference>
<evidence type="ECO:0000259" key="1">
    <source>
        <dbReference type="Pfam" id="PF00535"/>
    </source>
</evidence>
<dbReference type="CDD" id="cd04179">
    <property type="entry name" value="DPM_DPG-synthase_like"/>
    <property type="match status" value="1"/>
</dbReference>
<dbReference type="PANTHER" id="PTHR10859:SF91">
    <property type="entry name" value="DOLICHYL-PHOSPHATE BETA-GLUCOSYLTRANSFERASE"/>
    <property type="match status" value="1"/>
</dbReference>
<keyword evidence="2" id="KW-0808">Transferase</keyword>
<dbReference type="GO" id="GO:0006487">
    <property type="term" value="P:protein N-linked glycosylation"/>
    <property type="evidence" value="ECO:0007669"/>
    <property type="project" value="TreeGrafter"/>
</dbReference>
<reference evidence="2 3" key="1">
    <citation type="submission" date="2019-03" db="EMBL/GenBank/DDBJ databases">
        <title>Arenimonas daejeonensis sp. nov., isolated from compost.</title>
        <authorList>
            <person name="Jeon C.O."/>
        </authorList>
    </citation>
    <scope>NUCLEOTIDE SEQUENCE [LARGE SCALE GENOMIC DNA]</scope>
    <source>
        <strain evidence="2 3">R29</strain>
    </source>
</reference>
<evidence type="ECO:0000313" key="3">
    <source>
        <dbReference type="Proteomes" id="UP000305760"/>
    </source>
</evidence>
<dbReference type="PANTHER" id="PTHR10859">
    <property type="entry name" value="GLYCOSYL TRANSFERASE"/>
    <property type="match status" value="1"/>
</dbReference>
<sequence>MTRMFSPLIVIPVYEHEHAIGPLLARLRGHGVPCLLVDDGSGPDCAATLRRLAAAEPHWLSLLRLEPNQGKGAAVMAGLRDAGRRGHSHVLQIDADGQHEAADVPAFLAQASSEPDAVINGRPVYDASVPRGRLYGRYATHVWVWINTLSFDIADSMCGFRVYPLAPTLALLDQTRIGRRMDFDTEILVRLHWQGLPVRNRPTRVTYPSDGVSHFDLWRDNLRISAMHTRLFFGMLRRLPRLLARKGSRR</sequence>
<gene>
    <name evidence="2" type="ORF">E1B00_02465</name>
</gene>
<feature type="domain" description="Glycosyltransferase 2-like" evidence="1">
    <location>
        <begin position="9"/>
        <end position="163"/>
    </location>
</feature>
<accession>A0A5C4RUY4</accession>
<comment type="caution">
    <text evidence="2">The sequence shown here is derived from an EMBL/GenBank/DDBJ whole genome shotgun (WGS) entry which is preliminary data.</text>
</comment>
<keyword evidence="3" id="KW-1185">Reference proteome</keyword>
<organism evidence="2 3">
    <name type="scientific">Arenimonas terrae</name>
    <dbReference type="NCBI Taxonomy" id="2546226"/>
    <lineage>
        <taxon>Bacteria</taxon>
        <taxon>Pseudomonadati</taxon>
        <taxon>Pseudomonadota</taxon>
        <taxon>Gammaproteobacteria</taxon>
        <taxon>Lysobacterales</taxon>
        <taxon>Lysobacteraceae</taxon>
        <taxon>Arenimonas</taxon>
    </lineage>
</organism>
<protein>
    <submittedName>
        <fullName evidence="2">Glycosyltransferase family 2 protein</fullName>
    </submittedName>
</protein>
<dbReference type="EMBL" id="SMDR01000001">
    <property type="protein sequence ID" value="TNJ34671.1"/>
    <property type="molecule type" value="Genomic_DNA"/>
</dbReference>
<dbReference type="GO" id="GO:0016740">
    <property type="term" value="F:transferase activity"/>
    <property type="evidence" value="ECO:0007669"/>
    <property type="project" value="UniProtKB-KW"/>
</dbReference>
<evidence type="ECO:0000313" key="2">
    <source>
        <dbReference type="EMBL" id="TNJ34671.1"/>
    </source>
</evidence>
<dbReference type="InterPro" id="IPR029044">
    <property type="entry name" value="Nucleotide-diphossugar_trans"/>
</dbReference>
<dbReference type="Proteomes" id="UP000305760">
    <property type="component" value="Unassembled WGS sequence"/>
</dbReference>
<name>A0A5C4RUY4_9GAMM</name>
<dbReference type="Gene3D" id="3.90.550.10">
    <property type="entry name" value="Spore Coat Polysaccharide Biosynthesis Protein SpsA, Chain A"/>
    <property type="match status" value="1"/>
</dbReference>